<feature type="domain" description="Aminopeptidase P N-terminal" evidence="11">
    <location>
        <begin position="31"/>
        <end position="166"/>
    </location>
</feature>
<dbReference type="InterPro" id="IPR001131">
    <property type="entry name" value="Peptidase_M24B_aminopep-P_CS"/>
</dbReference>
<comment type="similarity">
    <text evidence="3 10">Belongs to the peptidase M24B family.</text>
</comment>
<evidence type="ECO:0000256" key="3">
    <source>
        <dbReference type="ARBA" id="ARBA00008766"/>
    </source>
</evidence>
<keyword evidence="9" id="KW-0464">Manganese</keyword>
<dbReference type="InterPro" id="IPR000994">
    <property type="entry name" value="Pept_M24"/>
</dbReference>
<evidence type="ECO:0000256" key="6">
    <source>
        <dbReference type="ARBA" id="ARBA00022723"/>
    </source>
</evidence>
<dbReference type="Pfam" id="PF05195">
    <property type="entry name" value="AMP_N"/>
    <property type="match status" value="1"/>
</dbReference>
<dbReference type="PANTHER" id="PTHR43226">
    <property type="entry name" value="XAA-PRO AMINOPEPTIDASE 3"/>
    <property type="match status" value="1"/>
</dbReference>
<dbReference type="Gene3D" id="3.90.230.10">
    <property type="entry name" value="Creatinase/methionine aminopeptidase superfamily"/>
    <property type="match status" value="1"/>
</dbReference>
<dbReference type="PROSITE" id="PS00491">
    <property type="entry name" value="PROLINE_PEPTIDASE"/>
    <property type="match status" value="1"/>
</dbReference>
<keyword evidence="12" id="KW-0031">Aminopeptidase</keyword>
<dbReference type="SMART" id="SM01011">
    <property type="entry name" value="AMP_N"/>
    <property type="match status" value="1"/>
</dbReference>
<evidence type="ECO:0000313" key="12">
    <source>
        <dbReference type="EMBL" id="SES93343.1"/>
    </source>
</evidence>
<gene>
    <name evidence="12" type="ORF">SAMN04487998_0710</name>
</gene>
<protein>
    <recommendedName>
        <fullName evidence="4">Xaa-Pro aminopeptidase</fullName>
        <ecNumber evidence="4">3.4.11.9</ecNumber>
    </recommendedName>
</protein>
<keyword evidence="6 10" id="KW-0479">Metal-binding</keyword>
<evidence type="ECO:0000256" key="7">
    <source>
        <dbReference type="ARBA" id="ARBA00022801"/>
    </source>
</evidence>
<evidence type="ECO:0000256" key="9">
    <source>
        <dbReference type="ARBA" id="ARBA00023211"/>
    </source>
</evidence>
<proteinExistence type="inferred from homology"/>
<dbReference type="STRING" id="82805.SAMN04487998_0710"/>
<dbReference type="EC" id="3.4.11.9" evidence="4"/>
<dbReference type="AlphaFoldDB" id="A0A1I0AGF8"/>
<evidence type="ECO:0000256" key="10">
    <source>
        <dbReference type="RuleBase" id="RU000590"/>
    </source>
</evidence>
<evidence type="ECO:0000313" key="13">
    <source>
        <dbReference type="Proteomes" id="UP000198697"/>
    </source>
</evidence>
<evidence type="ECO:0000259" key="11">
    <source>
        <dbReference type="SMART" id="SM01011"/>
    </source>
</evidence>
<dbReference type="InterPro" id="IPR052433">
    <property type="entry name" value="X-Pro_dipept-like"/>
</dbReference>
<dbReference type="Pfam" id="PF00557">
    <property type="entry name" value="Peptidase_M24"/>
    <property type="match status" value="1"/>
</dbReference>
<evidence type="ECO:0000256" key="1">
    <source>
        <dbReference type="ARBA" id="ARBA00001424"/>
    </source>
</evidence>
<keyword evidence="5" id="KW-0645">Protease</keyword>
<reference evidence="13" key="1">
    <citation type="submission" date="2016-10" db="EMBL/GenBank/DDBJ databases">
        <authorList>
            <person name="Varghese N."/>
            <person name="Submissions S."/>
        </authorList>
    </citation>
    <scope>NUCLEOTIDE SEQUENCE [LARGE SCALE GENOMIC DNA]</scope>
    <source>
        <strain evidence="13">DSM 15310</strain>
    </source>
</reference>
<evidence type="ECO:0000256" key="2">
    <source>
        <dbReference type="ARBA" id="ARBA00001936"/>
    </source>
</evidence>
<dbReference type="Proteomes" id="UP000198697">
    <property type="component" value="Unassembled WGS sequence"/>
</dbReference>
<dbReference type="EMBL" id="FOHS01000001">
    <property type="protein sequence ID" value="SES93343.1"/>
    <property type="molecule type" value="Genomic_DNA"/>
</dbReference>
<evidence type="ECO:0000256" key="5">
    <source>
        <dbReference type="ARBA" id="ARBA00022670"/>
    </source>
</evidence>
<evidence type="ECO:0000256" key="8">
    <source>
        <dbReference type="ARBA" id="ARBA00023049"/>
    </source>
</evidence>
<dbReference type="PANTHER" id="PTHR43226:SF4">
    <property type="entry name" value="XAA-PRO AMINOPEPTIDASE 3"/>
    <property type="match status" value="1"/>
</dbReference>
<dbReference type="SUPFAM" id="SSF53092">
    <property type="entry name" value="Creatinase/prolidase N-terminal domain"/>
    <property type="match status" value="1"/>
</dbReference>
<dbReference type="GO" id="GO:0030145">
    <property type="term" value="F:manganese ion binding"/>
    <property type="evidence" value="ECO:0007669"/>
    <property type="project" value="InterPro"/>
</dbReference>
<name>A0A1I0AGF8_9BACT</name>
<keyword evidence="8" id="KW-0482">Metalloprotease</keyword>
<comment type="catalytic activity">
    <reaction evidence="1">
        <text>Release of any N-terminal amino acid, including proline, that is linked to proline, even from a dipeptide or tripeptide.</text>
        <dbReference type="EC" id="3.4.11.9"/>
    </reaction>
</comment>
<dbReference type="Gene3D" id="3.40.350.10">
    <property type="entry name" value="Creatinase/prolidase N-terminal domain"/>
    <property type="match status" value="1"/>
</dbReference>
<keyword evidence="13" id="KW-1185">Reference proteome</keyword>
<dbReference type="GO" id="GO:0070006">
    <property type="term" value="F:metalloaminopeptidase activity"/>
    <property type="evidence" value="ECO:0007669"/>
    <property type="project" value="InterPro"/>
</dbReference>
<dbReference type="SUPFAM" id="SSF55920">
    <property type="entry name" value="Creatinase/aminopeptidase"/>
    <property type="match status" value="1"/>
</dbReference>
<sequence>MTVNYYLTWPGRFGGFHLFYLIPALMRYGPISPDLFVENRRRFRELLPPNSLAIFQANDIMPTNADGTMPFRQNNDLFYLSGVDQEDSILVICPDATLPQHREILFLKETSPEILIWEGYKLTKEQAREQTGVRTIMWLDSFEAVLPALMNEADQVYLPSNEHIRAVVEVETRNARFIKRLQAAYPLHQYRRAARLLDQLRAIKSPEEIRLMQKAADLTEAAFRRLLSFVKPGVMEYEVEAEIFHEFLRGGSRGPAYGSIIASGPSACILHYVSNDRECQAGDVMLLDFGAEYANYAADMSRSIPISGTFSKRQRAVYDAVLHVMKFATARLVAGGNIEEYHAAVGAEMEQQLIKLDLLNASDVKNQDPAAPLYKQYFMHGTSHYLGLDVHDVGHKYRTFEPGMVYTCEPGIYIPAEGLGIRLENDILITKTGNDDLMKNIPLEADDIERLMRR</sequence>
<keyword evidence="7" id="KW-0378">Hydrolase</keyword>
<evidence type="ECO:0000256" key="4">
    <source>
        <dbReference type="ARBA" id="ARBA00012574"/>
    </source>
</evidence>
<dbReference type="InterPro" id="IPR029149">
    <property type="entry name" value="Creatin/AminoP/Spt16_N"/>
</dbReference>
<dbReference type="InterPro" id="IPR036005">
    <property type="entry name" value="Creatinase/aminopeptidase-like"/>
</dbReference>
<accession>A0A1I0AGF8</accession>
<dbReference type="InterPro" id="IPR007865">
    <property type="entry name" value="Aminopep_P_N"/>
</dbReference>
<organism evidence="12 13">
    <name type="scientific">Hymenobacter actinosclerus</name>
    <dbReference type="NCBI Taxonomy" id="82805"/>
    <lineage>
        <taxon>Bacteria</taxon>
        <taxon>Pseudomonadati</taxon>
        <taxon>Bacteroidota</taxon>
        <taxon>Cytophagia</taxon>
        <taxon>Cytophagales</taxon>
        <taxon>Hymenobacteraceae</taxon>
        <taxon>Hymenobacter</taxon>
    </lineage>
</organism>
<dbReference type="GO" id="GO:0006508">
    <property type="term" value="P:proteolysis"/>
    <property type="evidence" value="ECO:0007669"/>
    <property type="project" value="UniProtKB-KW"/>
</dbReference>
<comment type="cofactor">
    <cofactor evidence="2">
        <name>Mn(2+)</name>
        <dbReference type="ChEBI" id="CHEBI:29035"/>
    </cofactor>
</comment>